<dbReference type="Proteomes" id="UP000321595">
    <property type="component" value="Chromosome"/>
</dbReference>
<dbReference type="RefSeq" id="WP_146958965.1">
    <property type="nucleotide sequence ID" value="NZ_CP042467.1"/>
</dbReference>
<accession>A0A5B8XNP9</accession>
<dbReference type="NCBIfam" id="TIGR02515">
    <property type="entry name" value="IV_pilus_PilQ"/>
    <property type="match status" value="1"/>
</dbReference>
<evidence type="ECO:0000259" key="11">
    <source>
        <dbReference type="Pfam" id="PF03958"/>
    </source>
</evidence>
<proteinExistence type="inferred from homology"/>
<feature type="domain" description="Type II/III secretion system secretin-like" evidence="10">
    <location>
        <begin position="838"/>
        <end position="994"/>
    </location>
</feature>
<dbReference type="InterPro" id="IPR051808">
    <property type="entry name" value="Type_IV_pilus_biogenesis"/>
</dbReference>
<feature type="compositionally biased region" description="Basic and acidic residues" evidence="8">
    <location>
        <begin position="306"/>
        <end position="324"/>
    </location>
</feature>
<dbReference type="InterPro" id="IPR004846">
    <property type="entry name" value="T2SS/T3SS_dom"/>
</dbReference>
<keyword evidence="5" id="KW-0998">Cell outer membrane</keyword>
<feature type="region of interest" description="Disordered" evidence="8">
    <location>
        <begin position="303"/>
        <end position="324"/>
    </location>
</feature>
<name>A0A5B8XNP9_9DELT</name>
<feature type="domain" description="NolW-like" evidence="11">
    <location>
        <begin position="678"/>
        <end position="737"/>
    </location>
</feature>
<dbReference type="Gene3D" id="2.60.40.3500">
    <property type="match status" value="1"/>
</dbReference>
<evidence type="ECO:0000256" key="7">
    <source>
        <dbReference type="RuleBase" id="RU004004"/>
    </source>
</evidence>
<dbReference type="GO" id="GO:0009306">
    <property type="term" value="P:protein secretion"/>
    <property type="evidence" value="ECO:0007669"/>
    <property type="project" value="InterPro"/>
</dbReference>
<dbReference type="InterPro" id="IPR013355">
    <property type="entry name" value="Pilus_4_PilQ"/>
</dbReference>
<organism evidence="13 14">
    <name type="scientific">Microvenator marinus</name>
    <dbReference type="NCBI Taxonomy" id="2600177"/>
    <lineage>
        <taxon>Bacteria</taxon>
        <taxon>Deltaproteobacteria</taxon>
        <taxon>Bradymonadales</taxon>
        <taxon>Microvenatoraceae</taxon>
        <taxon>Microvenator</taxon>
    </lineage>
</organism>
<evidence type="ECO:0000256" key="6">
    <source>
        <dbReference type="RuleBase" id="RU004003"/>
    </source>
</evidence>
<dbReference type="Gene3D" id="3.30.1370.130">
    <property type="match status" value="1"/>
</dbReference>
<gene>
    <name evidence="13" type="primary">pilQ</name>
    <name evidence="13" type="ORF">FRD01_08495</name>
</gene>
<sequence length="1007" mass="108895">MNRWKLATLALCIGLGAPLSPAMAQSQGSKVESRINGVSALKVEEQKDGTLIRINGSATPTFSVFRLNDPARLFIDISNSELKGDAQSERVNNGVISQVALLEFKDNIQSVTRVIIGFDEAAHYDVRTDGNDVVVFVDGAKRHAAGAMAKVDTQKVEELERRYQAEVARSQNEVTAANRELGQTRERLTKAESELRALRAEVEGSQGAQREALNNAIASKTRELEATKREVQEREAIVSSLERQVAKLEGERDAERRRVVQLAKERDEALAATKSLSARTDAELKQAAMASAKLESELNKANSKAVKAESEHQKAQRELQAAKERETRLREQVELLASSSKSGQNVAAELKSLEKEQQRVRAELAQREADMEASKASMLRAKSDLERAQQAIASKDAEIAKLRGELAEAKSNSNENRGIVAQAVPVDVENNVRGIRLENEGQKSRIVVEMEKPGSFETLPWEESRAVMILNNVELPPALERTVANKGESGAVRFVSSFRDQQGRVRLEAELGENATDVVRQDGNTLVWEFAKTENTRVDWGVTEQSRPADPAFTSAPPRYPSVVTDPTQVSTVPGMSRKRITIDLREADIQNVLRLLAKEGGVNIVSGQGVSGTVTVRLRSVPLDEVFLTVLQARSLGFEKRGNVIRVAPQDTLVKEQTARAEQRAAAEQTRPLEVFLMPVNYAKASEMESQVSGLLSPRGTVTIDQRTNTLVIKDIPDNLAAVRQLVESLDSQVPQVLIEARIVETNDTFAHQMGIQWGGDVSFSQANGNPTGLLFPSVLGIAGGATDAQAPTAGTSSNPNFAVNLPAPVGTGSGGSLGLTMGSVGGAVNLNLRLSAFESAGHAKIVSSPKILTLNNKPATISQGTSIPISVVSAAGVQTVFVDATLELTVTPQVTPDGNIQLQISASKNEPDFQNTGARGDPTIIRKQAETELLIKDGDTTVIGGIYTRNAGTSVSAVPFFHKIPILGFFFRTTSESERRTELLIFITPKIVNRAESIGGSSASR</sequence>
<dbReference type="PANTHER" id="PTHR30604">
    <property type="entry name" value="PROTEIN TRANSPORT PROTEIN HOFQ"/>
    <property type="match status" value="1"/>
</dbReference>
<dbReference type="KEGG" id="bbae:FRD01_08495"/>
<evidence type="ECO:0000256" key="3">
    <source>
        <dbReference type="ARBA" id="ARBA00022729"/>
    </source>
</evidence>
<dbReference type="EMBL" id="CP042467">
    <property type="protein sequence ID" value="QED27280.1"/>
    <property type="molecule type" value="Genomic_DNA"/>
</dbReference>
<dbReference type="Pfam" id="PF00263">
    <property type="entry name" value="Secretin"/>
    <property type="match status" value="1"/>
</dbReference>
<evidence type="ECO:0000313" key="14">
    <source>
        <dbReference type="Proteomes" id="UP000321595"/>
    </source>
</evidence>
<dbReference type="Gene3D" id="3.30.1370.120">
    <property type="match status" value="1"/>
</dbReference>
<keyword evidence="14" id="KW-1185">Reference proteome</keyword>
<evidence type="ECO:0000259" key="10">
    <source>
        <dbReference type="Pfam" id="PF00263"/>
    </source>
</evidence>
<evidence type="ECO:0000313" key="13">
    <source>
        <dbReference type="EMBL" id="QED27280.1"/>
    </source>
</evidence>
<dbReference type="Pfam" id="PF11741">
    <property type="entry name" value="AMIN"/>
    <property type="match status" value="1"/>
</dbReference>
<dbReference type="OrthoDB" id="9775455at2"/>
<dbReference type="AlphaFoldDB" id="A0A5B8XNP9"/>
<reference evidence="13 14" key="1">
    <citation type="submission" date="2019-08" db="EMBL/GenBank/DDBJ databases">
        <authorList>
            <person name="Liang Q."/>
        </authorList>
    </citation>
    <scope>NUCLEOTIDE SEQUENCE [LARGE SCALE GENOMIC DNA]</scope>
    <source>
        <strain evidence="13 14">V1718</strain>
    </source>
</reference>
<dbReference type="InterPro" id="IPR038591">
    <property type="entry name" value="NolW-like_sf"/>
</dbReference>
<evidence type="ECO:0000256" key="1">
    <source>
        <dbReference type="ARBA" id="ARBA00004370"/>
    </source>
</evidence>
<comment type="subcellular location">
    <subcellularLocation>
        <location evidence="7">Cell outer membrane</location>
    </subcellularLocation>
    <subcellularLocation>
        <location evidence="1">Membrane</location>
    </subcellularLocation>
</comment>
<evidence type="ECO:0000256" key="2">
    <source>
        <dbReference type="ARBA" id="ARBA00022448"/>
    </source>
</evidence>
<dbReference type="GO" id="GO:0009279">
    <property type="term" value="C:cell outer membrane"/>
    <property type="evidence" value="ECO:0007669"/>
    <property type="project" value="UniProtKB-SubCell"/>
</dbReference>
<dbReference type="InterPro" id="IPR005644">
    <property type="entry name" value="NolW-like"/>
</dbReference>
<keyword evidence="2 7" id="KW-0813">Transport</keyword>
<dbReference type="PRINTS" id="PR00811">
    <property type="entry name" value="BCTERIALGSPD"/>
</dbReference>
<comment type="similarity">
    <text evidence="6">Belongs to the bacterial secretin family.</text>
</comment>
<evidence type="ECO:0000256" key="9">
    <source>
        <dbReference type="SAM" id="SignalP"/>
    </source>
</evidence>
<feature type="domain" description="AMIN" evidence="12">
    <location>
        <begin position="42"/>
        <end position="132"/>
    </location>
</feature>
<evidence type="ECO:0000256" key="4">
    <source>
        <dbReference type="ARBA" id="ARBA00023136"/>
    </source>
</evidence>
<keyword evidence="3 9" id="KW-0732">Signal</keyword>
<dbReference type="PANTHER" id="PTHR30604:SF1">
    <property type="entry name" value="DNA UTILIZATION PROTEIN HOFQ"/>
    <property type="match status" value="1"/>
</dbReference>
<dbReference type="Pfam" id="PF03958">
    <property type="entry name" value="Secretin_N"/>
    <property type="match status" value="1"/>
</dbReference>
<feature type="chain" id="PRO_5022785126" evidence="9">
    <location>
        <begin position="25"/>
        <end position="1007"/>
    </location>
</feature>
<feature type="signal peptide" evidence="9">
    <location>
        <begin position="1"/>
        <end position="24"/>
    </location>
</feature>
<keyword evidence="4" id="KW-0472">Membrane</keyword>
<dbReference type="InterPro" id="IPR021731">
    <property type="entry name" value="AMIN_dom"/>
</dbReference>
<protein>
    <submittedName>
        <fullName evidence="13">Type IV pilus secretin PilQ</fullName>
    </submittedName>
</protein>
<dbReference type="InterPro" id="IPR001775">
    <property type="entry name" value="GspD/PilQ"/>
</dbReference>
<evidence type="ECO:0000256" key="8">
    <source>
        <dbReference type="SAM" id="MobiDB-lite"/>
    </source>
</evidence>
<evidence type="ECO:0000259" key="12">
    <source>
        <dbReference type="Pfam" id="PF11741"/>
    </source>
</evidence>
<evidence type="ECO:0000256" key="5">
    <source>
        <dbReference type="ARBA" id="ARBA00023237"/>
    </source>
</evidence>